<dbReference type="PROSITE" id="PS50894">
    <property type="entry name" value="HPT"/>
    <property type="match status" value="1"/>
</dbReference>
<evidence type="ECO:0000256" key="14">
    <source>
        <dbReference type="PROSITE-ProRule" id="PRU00110"/>
    </source>
</evidence>
<dbReference type="PROSITE" id="PS50110">
    <property type="entry name" value="RESPONSE_REGULATORY"/>
    <property type="match status" value="1"/>
</dbReference>
<dbReference type="SMART" id="SM00448">
    <property type="entry name" value="REC"/>
    <property type="match status" value="1"/>
</dbReference>
<feature type="domain" description="Response regulatory" evidence="17">
    <location>
        <begin position="290"/>
        <end position="411"/>
    </location>
</feature>
<dbReference type="SUPFAM" id="SSF47226">
    <property type="entry name" value="Histidine-containing phosphotransfer domain, HPT domain"/>
    <property type="match status" value="1"/>
</dbReference>
<feature type="modified residue" description="Phosphohistidine" evidence="14">
    <location>
        <position position="467"/>
    </location>
</feature>
<evidence type="ECO:0000259" key="17">
    <source>
        <dbReference type="PROSITE" id="PS50110"/>
    </source>
</evidence>
<evidence type="ECO:0000256" key="7">
    <source>
        <dbReference type="ARBA" id="ARBA00022679"/>
    </source>
</evidence>
<feature type="domain" description="Histidine kinase" evidence="16">
    <location>
        <begin position="44"/>
        <end position="269"/>
    </location>
</feature>
<keyword evidence="12" id="KW-0902">Two-component regulatory system</keyword>
<dbReference type="Gene3D" id="1.10.287.130">
    <property type="match status" value="1"/>
</dbReference>
<keyword evidence="6 15" id="KW-0597">Phosphoprotein</keyword>
<dbReference type="EC" id="2.7.13.3" evidence="3"/>
<comment type="catalytic activity">
    <reaction evidence="1">
        <text>ATP + protein L-histidine = ADP + protein N-phospho-L-histidine.</text>
        <dbReference type="EC" id="2.7.13.3"/>
    </reaction>
</comment>
<dbReference type="Pfam" id="PF00072">
    <property type="entry name" value="Response_reg"/>
    <property type="match status" value="1"/>
</dbReference>
<dbReference type="InterPro" id="IPR036097">
    <property type="entry name" value="HisK_dim/P_sf"/>
</dbReference>
<keyword evidence="13" id="KW-0472">Membrane</keyword>
<reference evidence="19" key="1">
    <citation type="submission" date="2022-12" db="EMBL/GenBank/DDBJ databases">
        <title>Complete genome sequence of an Australian strain of Rouxiella badensis DAR84756 and resolution of the R. badensis DSM100043 and R. chamberiensis DSM28324 genomes.</title>
        <authorList>
            <person name="Paul S."/>
            <person name="Anderson P.J."/>
            <person name="Maynard G."/>
            <person name="Dyall-Smith M."/>
            <person name="Kudinha T."/>
        </authorList>
    </citation>
    <scope>NUCLEOTIDE SEQUENCE</scope>
    <source>
        <strain evidence="19">DSM 28324</strain>
    </source>
</reference>
<accession>A0ABY7HR57</accession>
<keyword evidence="8" id="KW-0812">Transmembrane</keyword>
<evidence type="ECO:0000313" key="20">
    <source>
        <dbReference type="Proteomes" id="UP001164712"/>
    </source>
</evidence>
<proteinExistence type="predicted"/>
<keyword evidence="11" id="KW-1133">Transmembrane helix</keyword>
<evidence type="ECO:0000256" key="3">
    <source>
        <dbReference type="ARBA" id="ARBA00012438"/>
    </source>
</evidence>
<dbReference type="SUPFAM" id="SSF47384">
    <property type="entry name" value="Homodimeric domain of signal transducing histidine kinase"/>
    <property type="match status" value="1"/>
</dbReference>
<dbReference type="SMART" id="SM00388">
    <property type="entry name" value="HisKA"/>
    <property type="match status" value="1"/>
</dbReference>
<evidence type="ECO:0000256" key="4">
    <source>
        <dbReference type="ARBA" id="ARBA00022475"/>
    </source>
</evidence>
<dbReference type="InterPro" id="IPR003594">
    <property type="entry name" value="HATPase_dom"/>
</dbReference>
<dbReference type="Pfam" id="PF02518">
    <property type="entry name" value="HATPase_c"/>
    <property type="match status" value="1"/>
</dbReference>
<evidence type="ECO:0000256" key="12">
    <source>
        <dbReference type="ARBA" id="ARBA00023012"/>
    </source>
</evidence>
<keyword evidence="20" id="KW-1185">Reference proteome</keyword>
<evidence type="ECO:0000256" key="1">
    <source>
        <dbReference type="ARBA" id="ARBA00000085"/>
    </source>
</evidence>
<dbReference type="CDD" id="cd17546">
    <property type="entry name" value="REC_hyHK_CKI1_RcsC-like"/>
    <property type="match status" value="1"/>
</dbReference>
<dbReference type="Gene3D" id="3.30.565.10">
    <property type="entry name" value="Histidine kinase-like ATPase, C-terminal domain"/>
    <property type="match status" value="1"/>
</dbReference>
<evidence type="ECO:0000256" key="8">
    <source>
        <dbReference type="ARBA" id="ARBA00022692"/>
    </source>
</evidence>
<dbReference type="Pfam" id="PF01627">
    <property type="entry name" value="Hpt"/>
    <property type="match status" value="1"/>
</dbReference>
<dbReference type="EMBL" id="CP114058">
    <property type="protein sequence ID" value="WAT01331.1"/>
    <property type="molecule type" value="Genomic_DNA"/>
</dbReference>
<dbReference type="InterPro" id="IPR036890">
    <property type="entry name" value="HATPase_C_sf"/>
</dbReference>
<dbReference type="InterPro" id="IPR036641">
    <property type="entry name" value="HPT_dom_sf"/>
</dbReference>
<evidence type="ECO:0000256" key="5">
    <source>
        <dbReference type="ARBA" id="ARBA00022519"/>
    </source>
</evidence>
<evidence type="ECO:0000256" key="15">
    <source>
        <dbReference type="PROSITE-ProRule" id="PRU00169"/>
    </source>
</evidence>
<name>A0ABY7HR57_9GAMM</name>
<protein>
    <recommendedName>
        <fullName evidence="3">histidine kinase</fullName>
        <ecNumber evidence="3">2.7.13.3</ecNumber>
    </recommendedName>
</protein>
<evidence type="ECO:0000256" key="9">
    <source>
        <dbReference type="ARBA" id="ARBA00022777"/>
    </source>
</evidence>
<comment type="subcellular location">
    <subcellularLocation>
        <location evidence="2">Cell inner membrane</location>
        <topology evidence="2">Multi-pass membrane protein</topology>
    </subcellularLocation>
</comment>
<dbReference type="InterPro" id="IPR011006">
    <property type="entry name" value="CheY-like_superfamily"/>
</dbReference>
<dbReference type="Proteomes" id="UP001164712">
    <property type="component" value="Chromosome"/>
</dbReference>
<dbReference type="PROSITE" id="PS50109">
    <property type="entry name" value="HIS_KIN"/>
    <property type="match status" value="1"/>
</dbReference>
<evidence type="ECO:0000313" key="19">
    <source>
        <dbReference type="EMBL" id="WAT01331.1"/>
    </source>
</evidence>
<dbReference type="CDD" id="cd00082">
    <property type="entry name" value="HisKA"/>
    <property type="match status" value="1"/>
</dbReference>
<dbReference type="SMART" id="SM00387">
    <property type="entry name" value="HATPase_c"/>
    <property type="match status" value="1"/>
</dbReference>
<dbReference type="SUPFAM" id="SSF52172">
    <property type="entry name" value="CheY-like"/>
    <property type="match status" value="1"/>
</dbReference>
<evidence type="ECO:0000259" key="18">
    <source>
        <dbReference type="PROSITE" id="PS50894"/>
    </source>
</evidence>
<dbReference type="Gene3D" id="3.40.50.2300">
    <property type="match status" value="1"/>
</dbReference>
<evidence type="ECO:0000256" key="6">
    <source>
        <dbReference type="ARBA" id="ARBA00022553"/>
    </source>
</evidence>
<dbReference type="InterPro" id="IPR005467">
    <property type="entry name" value="His_kinase_dom"/>
</dbReference>
<organism evidence="19 20">
    <name type="scientific">Rouxiella chamberiensis</name>
    <dbReference type="NCBI Taxonomy" id="1513468"/>
    <lineage>
        <taxon>Bacteria</taxon>
        <taxon>Pseudomonadati</taxon>
        <taxon>Pseudomonadota</taxon>
        <taxon>Gammaproteobacteria</taxon>
        <taxon>Enterobacterales</taxon>
        <taxon>Yersiniaceae</taxon>
        <taxon>Rouxiella</taxon>
    </lineage>
</organism>
<dbReference type="PANTHER" id="PTHR43047">
    <property type="entry name" value="TWO-COMPONENT HISTIDINE PROTEIN KINASE"/>
    <property type="match status" value="1"/>
</dbReference>
<dbReference type="InterPro" id="IPR004358">
    <property type="entry name" value="Sig_transdc_His_kin-like_C"/>
</dbReference>
<feature type="domain" description="HPt" evidence="18">
    <location>
        <begin position="428"/>
        <end position="521"/>
    </location>
</feature>
<evidence type="ECO:0000256" key="10">
    <source>
        <dbReference type="ARBA" id="ARBA00022840"/>
    </source>
</evidence>
<evidence type="ECO:0000256" key="13">
    <source>
        <dbReference type="ARBA" id="ARBA00023136"/>
    </source>
</evidence>
<dbReference type="InterPro" id="IPR008207">
    <property type="entry name" value="Sig_transdc_His_kin_Hpt_dom"/>
</dbReference>
<evidence type="ECO:0000259" key="16">
    <source>
        <dbReference type="PROSITE" id="PS50109"/>
    </source>
</evidence>
<evidence type="ECO:0000256" key="2">
    <source>
        <dbReference type="ARBA" id="ARBA00004429"/>
    </source>
</evidence>
<dbReference type="Gene3D" id="1.20.120.160">
    <property type="entry name" value="HPT domain"/>
    <property type="match status" value="1"/>
</dbReference>
<gene>
    <name evidence="19" type="ORF">O1V66_00410</name>
</gene>
<dbReference type="SUPFAM" id="SSF55874">
    <property type="entry name" value="ATPase domain of HSP90 chaperone/DNA topoisomerase II/histidine kinase"/>
    <property type="match status" value="1"/>
</dbReference>
<feature type="modified residue" description="4-aspartylphosphate" evidence="15">
    <location>
        <position position="342"/>
    </location>
</feature>
<dbReference type="PANTHER" id="PTHR43047:SF72">
    <property type="entry name" value="OSMOSENSING HISTIDINE PROTEIN KINASE SLN1"/>
    <property type="match status" value="1"/>
</dbReference>
<keyword evidence="4" id="KW-1003">Cell membrane</keyword>
<evidence type="ECO:0000256" key="11">
    <source>
        <dbReference type="ARBA" id="ARBA00022989"/>
    </source>
</evidence>
<keyword evidence="5" id="KW-0997">Cell inner membrane</keyword>
<dbReference type="InterPro" id="IPR001789">
    <property type="entry name" value="Sig_transdc_resp-reg_receiver"/>
</dbReference>
<keyword evidence="10" id="KW-0067">ATP-binding</keyword>
<dbReference type="Pfam" id="PF00512">
    <property type="entry name" value="HisKA"/>
    <property type="match status" value="1"/>
</dbReference>
<keyword evidence="7" id="KW-0808">Transferase</keyword>
<sequence length="530" mass="58377">MKVTQGLVIGWYDMSERIALEARLAQALTLAESNSRQKGEFLARMSHEIRSPMNVIMGVLEMENQRTVSLNDSSPSPIALAYQASRGLLQIIGDVLDLSKIEAGEMQLMPQPVSLYSLLTTSAETYAIPAARKGLRLDTDIESCYGKTYLLDAGKVTQILNNLLSNAVKYTQKGSISLSVVIESTPDPDSHEKNQEIIISIRDSGIGIDSTLLPHLIKPYRQLSSSTPDSSGLGLTICHQLVTLMGGRLSMTSTQGKGSDFGVIIPAKSLRVKPSSKIEPSVKDTGATYHLWIIDDLPANLRVMKQQLTALGHRVSAFDSATAALKYWQQHPALHVDLIFTDCQMPILDGYQFAAEIRLGEQKTRRHVPIIGCTANAFSDEEKKCLVAGMDGHLTKPIAQSDLGHCLLEMLQQRHVDLVEIMALSAAQPEIMAQLIAELQSSSRQDMKNVAVAWQEKDQQALKSHVHRLKGNFALAQFEAGLHLSEAIEQKMINNQAVSQRQLLRLHHATLHFISLLIPFSEQDNPVGKL</sequence>
<dbReference type="InterPro" id="IPR003661">
    <property type="entry name" value="HisK_dim/P_dom"/>
</dbReference>
<keyword evidence="10" id="KW-0547">Nucleotide-binding</keyword>
<dbReference type="RefSeq" id="WP_269128019.1">
    <property type="nucleotide sequence ID" value="NZ_CP114058.1"/>
</dbReference>
<dbReference type="PRINTS" id="PR00344">
    <property type="entry name" value="BCTRLSENSOR"/>
</dbReference>
<keyword evidence="9" id="KW-0418">Kinase</keyword>